<sequence>MPTHQRTSTIDADFETVWAFYDGIDELERLTPDWTGLRVARAIGPEGQPGPDGYLPGTEVHLELQPFGLGPTSEWVVEITEREVWDGRAWFVDEQVGDRGPYEEWRHAHRFADLGDATVVHDRITYRVPGAGDRPLATPLLAGMLWHRHRKTRALLE</sequence>
<keyword evidence="2" id="KW-1185">Reference proteome</keyword>
<protein>
    <submittedName>
        <fullName evidence="1">SRPBCC family protein</fullName>
    </submittedName>
</protein>
<dbReference type="EMBL" id="CP069188">
    <property type="protein sequence ID" value="QRV15391.1"/>
    <property type="molecule type" value="Genomic_DNA"/>
</dbReference>
<accession>A0A8T8E1W3</accession>
<organism evidence="1 2">
    <name type="scientific">Haloterrigena salifodinae</name>
    <dbReference type="NCBI Taxonomy" id="2675099"/>
    <lineage>
        <taxon>Archaea</taxon>
        <taxon>Methanobacteriati</taxon>
        <taxon>Methanobacteriota</taxon>
        <taxon>Stenosarchaea group</taxon>
        <taxon>Halobacteria</taxon>
        <taxon>Halobacteriales</taxon>
        <taxon>Natrialbaceae</taxon>
        <taxon>Haloterrigena</taxon>
    </lineage>
</organism>
<dbReference type="CDD" id="cd07820">
    <property type="entry name" value="SRPBCC_3"/>
    <property type="match status" value="1"/>
</dbReference>
<evidence type="ECO:0000313" key="2">
    <source>
        <dbReference type="Proteomes" id="UP000637819"/>
    </source>
</evidence>
<dbReference type="KEGG" id="hsal:JMJ58_00340"/>
<dbReference type="Proteomes" id="UP000637819">
    <property type="component" value="Chromosome"/>
</dbReference>
<reference evidence="1 2" key="1">
    <citation type="submission" date="2021-01" db="EMBL/GenBank/DDBJ databases">
        <title>Genome Sequence and Methylation Pattern of Haloterrigena salifodinae BOL5-1, An Extremely Halophilic Archaeon from a Bolivian Salt Mine.</title>
        <authorList>
            <person name="DasSarma P."/>
            <person name="Anton B.P."/>
            <person name="DasSarma S.L."/>
            <person name="von Ehrenheim H.A.L."/>
            <person name="Martinez F.L."/>
            <person name="Guzman D."/>
            <person name="Roberts R.J."/>
            <person name="DasSarma S."/>
        </authorList>
    </citation>
    <scope>NUCLEOTIDE SEQUENCE [LARGE SCALE GENOMIC DNA]</scope>
    <source>
        <strain evidence="1 2">BOL5-1</strain>
    </source>
</reference>
<dbReference type="AlphaFoldDB" id="A0A8T8E1W3"/>
<gene>
    <name evidence="1" type="ORF">JMJ58_00340</name>
</gene>
<dbReference type="OrthoDB" id="10357at2157"/>
<dbReference type="SUPFAM" id="SSF55961">
    <property type="entry name" value="Bet v1-like"/>
    <property type="match status" value="1"/>
</dbReference>
<name>A0A8T8E1W3_9EURY</name>
<dbReference type="GeneID" id="62873526"/>
<dbReference type="Gene3D" id="3.30.530.20">
    <property type="match status" value="1"/>
</dbReference>
<evidence type="ECO:0000313" key="1">
    <source>
        <dbReference type="EMBL" id="QRV15391.1"/>
    </source>
</evidence>
<proteinExistence type="predicted"/>
<dbReference type="InterPro" id="IPR023393">
    <property type="entry name" value="START-like_dom_sf"/>
</dbReference>
<dbReference type="RefSeq" id="WP_204747929.1">
    <property type="nucleotide sequence ID" value="NZ_CP069188.1"/>
</dbReference>